<evidence type="ECO:0000313" key="3">
    <source>
        <dbReference type="Proteomes" id="UP000308196"/>
    </source>
</evidence>
<name>A0A4U9V485_9SPHI</name>
<dbReference type="STRING" id="1123265.GCA_000686625_03809"/>
<organism evidence="2 3">
    <name type="scientific">Sphingobacterium thalpophilum</name>
    <dbReference type="NCBI Taxonomy" id="259"/>
    <lineage>
        <taxon>Bacteria</taxon>
        <taxon>Pseudomonadati</taxon>
        <taxon>Bacteroidota</taxon>
        <taxon>Sphingobacteriia</taxon>
        <taxon>Sphingobacteriales</taxon>
        <taxon>Sphingobacteriaceae</taxon>
        <taxon>Sphingobacterium</taxon>
    </lineage>
</organism>
<evidence type="ECO:0000313" key="2">
    <source>
        <dbReference type="EMBL" id="VTR41296.1"/>
    </source>
</evidence>
<dbReference type="AlphaFoldDB" id="A0A4U9V485"/>
<sequence>METQEKIISTFEELQDAIRSLKNQMVEFELLFNQACDRHIASDFQKEWLLDRIASRHDIISLRHDSLLLVRETVAAFRDFDGFFLDLGQLLQSLEGLMLQHAEEEEYEVAAIIKHWHEKFANAVFFTADLTC</sequence>
<protein>
    <submittedName>
        <fullName evidence="2">Uncharacterized protein</fullName>
    </submittedName>
</protein>
<feature type="coiled-coil region" evidence="1">
    <location>
        <begin position="4"/>
        <end position="31"/>
    </location>
</feature>
<gene>
    <name evidence="2" type="ORF">NCTC11429_02494</name>
</gene>
<accession>A0A4U9V485</accession>
<proteinExistence type="predicted"/>
<keyword evidence="1" id="KW-0175">Coiled coil</keyword>
<reference evidence="2 3" key="1">
    <citation type="submission" date="2019-05" db="EMBL/GenBank/DDBJ databases">
        <authorList>
            <consortium name="Pathogen Informatics"/>
        </authorList>
    </citation>
    <scope>NUCLEOTIDE SEQUENCE [LARGE SCALE GENOMIC DNA]</scope>
    <source>
        <strain evidence="2 3">NCTC11429</strain>
    </source>
</reference>
<dbReference type="Proteomes" id="UP000308196">
    <property type="component" value="Chromosome"/>
</dbReference>
<dbReference type="KEGG" id="stha:NCTC11429_02494"/>
<evidence type="ECO:0000256" key="1">
    <source>
        <dbReference type="SAM" id="Coils"/>
    </source>
</evidence>
<dbReference type="EMBL" id="LR590484">
    <property type="protein sequence ID" value="VTR41296.1"/>
    <property type="molecule type" value="Genomic_DNA"/>
</dbReference>